<feature type="transmembrane region" description="Helical" evidence="2">
    <location>
        <begin position="91"/>
        <end position="115"/>
    </location>
</feature>
<evidence type="ECO:0000313" key="3">
    <source>
        <dbReference type="EMBL" id="GLY76749.1"/>
    </source>
</evidence>
<sequence length="163" mass="16982">MSDAQGPGESGPQTQLPGPPPSAPPPPLPPTPVERGGMRALSLSVIGLLLLFLPIPGLALLGLGLLVAGVVTGVRARRRAKRVLTRAPGAIGGIVVGAIGLCFAVAGIAIGAVVATEFSDYENCRSSALTITDKQTCQDRYFPKIERKLHLPAGSMDRYRSMF</sequence>
<name>A0A9W6VRA0_9ACTN</name>
<gene>
    <name evidence="3" type="ORF">Airi01_050160</name>
    <name evidence="4" type="ORF">Airi02_072380</name>
</gene>
<organism evidence="3 6">
    <name type="scientific">Actinoallomurus iriomotensis</name>
    <dbReference type="NCBI Taxonomy" id="478107"/>
    <lineage>
        <taxon>Bacteria</taxon>
        <taxon>Bacillati</taxon>
        <taxon>Actinomycetota</taxon>
        <taxon>Actinomycetes</taxon>
        <taxon>Streptosporangiales</taxon>
        <taxon>Thermomonosporaceae</taxon>
        <taxon>Actinoallomurus</taxon>
    </lineage>
</organism>
<reference evidence="4" key="2">
    <citation type="submission" date="2023-03" db="EMBL/GenBank/DDBJ databases">
        <title>Actinoallomurus iriomotensis NBRC 103684.</title>
        <authorList>
            <person name="Ichikawa N."/>
            <person name="Sato H."/>
            <person name="Tonouchi N."/>
        </authorList>
    </citation>
    <scope>NUCLEOTIDE SEQUENCE</scope>
    <source>
        <strain evidence="4">NBRC 103684</strain>
    </source>
</reference>
<feature type="transmembrane region" description="Helical" evidence="2">
    <location>
        <begin position="45"/>
        <end position="71"/>
    </location>
</feature>
<protein>
    <recommendedName>
        <fullName evidence="7">DUF4190 domain-containing protein</fullName>
    </recommendedName>
</protein>
<accession>A0A9W6VRA0</accession>
<keyword evidence="2" id="KW-0812">Transmembrane</keyword>
<dbReference type="Proteomes" id="UP001165135">
    <property type="component" value="Unassembled WGS sequence"/>
</dbReference>
<evidence type="ECO:0008006" key="7">
    <source>
        <dbReference type="Google" id="ProtNLM"/>
    </source>
</evidence>
<dbReference type="AlphaFoldDB" id="A0A9W6VRA0"/>
<dbReference type="EMBL" id="BSTJ01000006">
    <property type="protein sequence ID" value="GLY76749.1"/>
    <property type="molecule type" value="Genomic_DNA"/>
</dbReference>
<comment type="caution">
    <text evidence="3">The sequence shown here is derived from an EMBL/GenBank/DDBJ whole genome shotgun (WGS) entry which is preliminary data.</text>
</comment>
<evidence type="ECO:0000313" key="5">
    <source>
        <dbReference type="Proteomes" id="UP001165074"/>
    </source>
</evidence>
<keyword evidence="2" id="KW-0472">Membrane</keyword>
<feature type="compositionally biased region" description="Pro residues" evidence="1">
    <location>
        <begin position="17"/>
        <end position="32"/>
    </location>
</feature>
<feature type="region of interest" description="Disordered" evidence="1">
    <location>
        <begin position="1"/>
        <end position="34"/>
    </location>
</feature>
<dbReference type="RefSeq" id="WP_285579460.1">
    <property type="nucleotide sequence ID" value="NZ_BSTJ01000006.1"/>
</dbReference>
<evidence type="ECO:0000313" key="4">
    <source>
        <dbReference type="EMBL" id="GLY89309.1"/>
    </source>
</evidence>
<proteinExistence type="predicted"/>
<evidence type="ECO:0000256" key="1">
    <source>
        <dbReference type="SAM" id="MobiDB-lite"/>
    </source>
</evidence>
<keyword evidence="2" id="KW-1133">Transmembrane helix</keyword>
<evidence type="ECO:0000313" key="6">
    <source>
        <dbReference type="Proteomes" id="UP001165135"/>
    </source>
</evidence>
<evidence type="ECO:0000256" key="2">
    <source>
        <dbReference type="SAM" id="Phobius"/>
    </source>
</evidence>
<dbReference type="Proteomes" id="UP001165074">
    <property type="component" value="Unassembled WGS sequence"/>
</dbReference>
<dbReference type="EMBL" id="BSTK01000012">
    <property type="protein sequence ID" value="GLY89309.1"/>
    <property type="molecule type" value="Genomic_DNA"/>
</dbReference>
<keyword evidence="5" id="KW-1185">Reference proteome</keyword>
<reference evidence="3" key="1">
    <citation type="submission" date="2023-03" db="EMBL/GenBank/DDBJ databases">
        <title>Actinoallomurus iriomotensis NBRC 103681.</title>
        <authorList>
            <person name="Ichikawa N."/>
            <person name="Sato H."/>
            <person name="Tonouchi N."/>
        </authorList>
    </citation>
    <scope>NUCLEOTIDE SEQUENCE</scope>
    <source>
        <strain evidence="3">NBRC 103681</strain>
    </source>
</reference>